<dbReference type="PROSITE" id="PS00122">
    <property type="entry name" value="CARBOXYLESTERASE_B_1"/>
    <property type="match status" value="1"/>
</dbReference>
<comment type="similarity">
    <text evidence="1 3">Belongs to the type-B carboxylesterase/lipase family.</text>
</comment>
<dbReference type="Proteomes" id="UP001201262">
    <property type="component" value="Unassembled WGS sequence"/>
</dbReference>
<proteinExistence type="inferred from homology"/>
<dbReference type="SUPFAM" id="SSF53474">
    <property type="entry name" value="alpha/beta-Hydrolases"/>
    <property type="match status" value="1"/>
</dbReference>
<dbReference type="InterPro" id="IPR019819">
    <property type="entry name" value="Carboxylesterase_B_CS"/>
</dbReference>
<feature type="chain" id="PRO_5041769008" description="Carboxylic ester hydrolase" evidence="3">
    <location>
        <begin position="19"/>
        <end position="539"/>
    </location>
</feature>
<evidence type="ECO:0000256" key="1">
    <source>
        <dbReference type="ARBA" id="ARBA00005964"/>
    </source>
</evidence>
<dbReference type="Gene3D" id="3.40.50.1820">
    <property type="entry name" value="alpha/beta hydrolase"/>
    <property type="match status" value="1"/>
</dbReference>
<dbReference type="GO" id="GO:0016787">
    <property type="term" value="F:hydrolase activity"/>
    <property type="evidence" value="ECO:0007669"/>
    <property type="project" value="UniProtKB-KW"/>
</dbReference>
<keyword evidence="2 3" id="KW-0378">Hydrolase</keyword>
<keyword evidence="6" id="KW-1185">Reference proteome</keyword>
<dbReference type="Pfam" id="PF00135">
    <property type="entry name" value="COesterase"/>
    <property type="match status" value="1"/>
</dbReference>
<dbReference type="RefSeq" id="XP_046074842.1">
    <property type="nucleotide sequence ID" value="XM_046209441.1"/>
</dbReference>
<accession>A0AAD4Q374</accession>
<dbReference type="InterPro" id="IPR050309">
    <property type="entry name" value="Type-B_Carboxylest/Lipase"/>
</dbReference>
<evidence type="ECO:0000313" key="5">
    <source>
        <dbReference type="EMBL" id="KAH8701136.1"/>
    </source>
</evidence>
<evidence type="ECO:0000256" key="2">
    <source>
        <dbReference type="ARBA" id="ARBA00022801"/>
    </source>
</evidence>
<reference evidence="5" key="1">
    <citation type="submission" date="2021-12" db="EMBL/GenBank/DDBJ databases">
        <title>Convergent genome expansion in fungi linked to evolution of root-endophyte symbiosis.</title>
        <authorList>
            <consortium name="DOE Joint Genome Institute"/>
            <person name="Ke Y.-H."/>
            <person name="Bonito G."/>
            <person name="Liao H.-L."/>
            <person name="Looney B."/>
            <person name="Rojas-Flechas A."/>
            <person name="Nash J."/>
            <person name="Hameed K."/>
            <person name="Schadt C."/>
            <person name="Martin F."/>
            <person name="Crous P.W."/>
            <person name="Miettinen O."/>
            <person name="Magnuson J.K."/>
            <person name="Labbe J."/>
            <person name="Jacobson D."/>
            <person name="Doktycz M.J."/>
            <person name="Veneault-Fourrey C."/>
            <person name="Kuo A."/>
            <person name="Mondo S."/>
            <person name="Calhoun S."/>
            <person name="Riley R."/>
            <person name="Ohm R."/>
            <person name="LaButti K."/>
            <person name="Andreopoulos B."/>
            <person name="Pangilinan J."/>
            <person name="Nolan M."/>
            <person name="Tritt A."/>
            <person name="Clum A."/>
            <person name="Lipzen A."/>
            <person name="Daum C."/>
            <person name="Barry K."/>
            <person name="Grigoriev I.V."/>
            <person name="Vilgalys R."/>
        </authorList>
    </citation>
    <scope>NUCLEOTIDE SEQUENCE</scope>
    <source>
        <strain evidence="5">PMI_201</strain>
    </source>
</reference>
<comment type="caution">
    <text evidence="5">The sequence shown here is derived from an EMBL/GenBank/DDBJ whole genome shotgun (WGS) entry which is preliminary data.</text>
</comment>
<protein>
    <recommendedName>
        <fullName evidence="3">Carboxylic ester hydrolase</fullName>
        <ecNumber evidence="3">3.1.1.-</ecNumber>
    </recommendedName>
</protein>
<sequence length="539" mass="58796">MQLVVVVVSFCLAAVASAGEDNSVKNLGYTSYQGVNQDNGVSFWKGMRFAAAPVGQLRFAPPQDPIIELGVQSATTHGPMCIATSTYPIPGNQSEDCLFVDVYAPTNATEELLPVYFFIQGGGFNANSNADYDGSGLVMASGFNILVVTFNYRVGPYGFLASKEVEWAGSLNNGLKDIIKALEWTNEHIAIFGGDPNHVTIGGDSAGAGAITLLLTAYGGSGILNTLFHASAAESQSFGSQATVAESQFAYDNLTTRTGCAGTVDTFSCLRNLELNTLQQENYGIPFPGNTLAPLYPYSPTIDHDLVPDYTERLFGQGKFMKVPVIFGDDTNEGTIFPPKNTSSVDQADQFIQANFPTITTAQLNQINSIYLTSPDDPVYPTAGDYWQGVSNAYGEMRYICPGIYLSTAFNAHPSTAWSNWNYHYAVTDYNAETSGYGTQHTIETNAIWGPQYVSSTPPASYFTNNSAIVPVMQGYWTSFIRSYNPNTHRAPGTPQWDSWGDNYNRIFIRTNQTKMETVPDDQRTRCTYLQSIALELNQ</sequence>
<dbReference type="PROSITE" id="PS00941">
    <property type="entry name" value="CARBOXYLESTERASE_B_2"/>
    <property type="match status" value="1"/>
</dbReference>
<dbReference type="InterPro" id="IPR029058">
    <property type="entry name" value="AB_hydrolase_fold"/>
</dbReference>
<name>A0AAD4Q374_9EURO</name>
<organism evidence="5 6">
    <name type="scientific">Talaromyces proteolyticus</name>
    <dbReference type="NCBI Taxonomy" id="1131652"/>
    <lineage>
        <taxon>Eukaryota</taxon>
        <taxon>Fungi</taxon>
        <taxon>Dikarya</taxon>
        <taxon>Ascomycota</taxon>
        <taxon>Pezizomycotina</taxon>
        <taxon>Eurotiomycetes</taxon>
        <taxon>Eurotiomycetidae</taxon>
        <taxon>Eurotiales</taxon>
        <taxon>Trichocomaceae</taxon>
        <taxon>Talaromyces</taxon>
        <taxon>Talaromyces sect. Bacilispori</taxon>
    </lineage>
</organism>
<evidence type="ECO:0000313" key="6">
    <source>
        <dbReference type="Proteomes" id="UP001201262"/>
    </source>
</evidence>
<feature type="signal peptide" evidence="3">
    <location>
        <begin position="1"/>
        <end position="18"/>
    </location>
</feature>
<evidence type="ECO:0000259" key="4">
    <source>
        <dbReference type="Pfam" id="PF00135"/>
    </source>
</evidence>
<gene>
    <name evidence="5" type="ORF">BGW36DRAFT_141588</name>
</gene>
<feature type="domain" description="Carboxylesterase type B" evidence="4">
    <location>
        <begin position="35"/>
        <end position="524"/>
    </location>
</feature>
<dbReference type="AlphaFoldDB" id="A0AAD4Q374"/>
<dbReference type="EC" id="3.1.1.-" evidence="3"/>
<dbReference type="GeneID" id="70239728"/>
<dbReference type="EMBL" id="JAJTJA010000004">
    <property type="protein sequence ID" value="KAH8701136.1"/>
    <property type="molecule type" value="Genomic_DNA"/>
</dbReference>
<dbReference type="InterPro" id="IPR002018">
    <property type="entry name" value="CarbesteraseB"/>
</dbReference>
<evidence type="ECO:0000256" key="3">
    <source>
        <dbReference type="RuleBase" id="RU361235"/>
    </source>
</evidence>
<dbReference type="InterPro" id="IPR019826">
    <property type="entry name" value="Carboxylesterase_B_AS"/>
</dbReference>
<keyword evidence="3" id="KW-0732">Signal</keyword>
<dbReference type="PANTHER" id="PTHR11559">
    <property type="entry name" value="CARBOXYLESTERASE"/>
    <property type="match status" value="1"/>
</dbReference>